<evidence type="ECO:0000313" key="13">
    <source>
        <dbReference type="EMBL" id="QJB68458.1"/>
    </source>
</evidence>
<dbReference type="PROSITE" id="PS50109">
    <property type="entry name" value="HIS_KIN"/>
    <property type="match status" value="1"/>
</dbReference>
<comment type="catalytic activity">
    <reaction evidence="1">
        <text>ATP + protein L-histidine = ADP + protein N-phospho-L-histidine.</text>
        <dbReference type="EC" id="2.7.13.3"/>
    </reaction>
</comment>
<dbReference type="RefSeq" id="WP_168818301.1">
    <property type="nucleotide sequence ID" value="NZ_CP051217.1"/>
</dbReference>
<dbReference type="PANTHER" id="PTHR44936">
    <property type="entry name" value="SENSOR PROTEIN CREC"/>
    <property type="match status" value="1"/>
</dbReference>
<dbReference type="SUPFAM" id="SSF47384">
    <property type="entry name" value="Homodimeric domain of signal transducing histidine kinase"/>
    <property type="match status" value="1"/>
</dbReference>
<evidence type="ECO:0000256" key="5">
    <source>
        <dbReference type="ARBA" id="ARBA00022553"/>
    </source>
</evidence>
<sequence>MSYGVADIRASQVKNLPPPFRNSAIGMRFRERPLGRAFASQRDNQEIQAFVLISAKMKDGRWLNLASAQRDRNPQLIRNLIFQTVLLYLLLLIPLIVLGRFISKPLKALTQNARDFDPSKTANDVAAGGPPDVQHLIEAFNMMQSRVGAMLNEKDVMLGAIGHDLRTPLAALRVRVESVENVDDREKMIAGIEDIDQTLDDILSLARLGRSGSEAELTDVSALIETVVDEFVDMGKQVSFERRGRINAPLRTTLIRRALRNLISNAVKYGKSADIAVDKTEDKLVITVDDIGPGIPDDQMENMFEPFVRADASRNRASGGSGLGLTLARAIARGQGGDITLKNLEDGGLRASLIISIA</sequence>
<evidence type="ECO:0000313" key="14">
    <source>
        <dbReference type="Proteomes" id="UP000501600"/>
    </source>
</evidence>
<organism evidence="13 14">
    <name type="scientific">Parasphingorhabdus halotolerans</name>
    <dbReference type="NCBI Taxonomy" id="2725558"/>
    <lineage>
        <taxon>Bacteria</taxon>
        <taxon>Pseudomonadati</taxon>
        <taxon>Pseudomonadota</taxon>
        <taxon>Alphaproteobacteria</taxon>
        <taxon>Sphingomonadales</taxon>
        <taxon>Sphingomonadaceae</taxon>
        <taxon>Parasphingorhabdus</taxon>
    </lineage>
</organism>
<keyword evidence="7" id="KW-0547">Nucleotide-binding</keyword>
<dbReference type="SUPFAM" id="SSF55874">
    <property type="entry name" value="ATPase domain of HSP90 chaperone/DNA topoisomerase II/histidine kinase"/>
    <property type="match status" value="1"/>
</dbReference>
<dbReference type="InterPro" id="IPR050980">
    <property type="entry name" value="2C_sensor_his_kinase"/>
</dbReference>
<gene>
    <name evidence="13" type="ORF">HF685_03375</name>
</gene>
<evidence type="ECO:0000256" key="2">
    <source>
        <dbReference type="ARBA" id="ARBA00004651"/>
    </source>
</evidence>
<keyword evidence="10" id="KW-0472">Membrane</keyword>
<dbReference type="EC" id="2.7.13.3" evidence="3"/>
<dbReference type="InterPro" id="IPR036890">
    <property type="entry name" value="HATPase_C_sf"/>
</dbReference>
<feature type="domain" description="Histidine kinase" evidence="11">
    <location>
        <begin position="160"/>
        <end position="358"/>
    </location>
</feature>
<protein>
    <recommendedName>
        <fullName evidence="3">histidine kinase</fullName>
        <ecNumber evidence="3">2.7.13.3</ecNumber>
    </recommendedName>
</protein>
<keyword evidence="10" id="KW-0812">Transmembrane</keyword>
<dbReference type="SMART" id="SM00387">
    <property type="entry name" value="HATPase_c"/>
    <property type="match status" value="1"/>
</dbReference>
<keyword evidence="5" id="KW-0597">Phosphoprotein</keyword>
<dbReference type="InterPro" id="IPR004358">
    <property type="entry name" value="Sig_transdc_His_kin-like_C"/>
</dbReference>
<dbReference type="InterPro" id="IPR003661">
    <property type="entry name" value="HisK_dim/P_dom"/>
</dbReference>
<keyword evidence="6" id="KW-0808">Transferase</keyword>
<keyword evidence="8 13" id="KW-0418">Kinase</keyword>
<dbReference type="InterPro" id="IPR003594">
    <property type="entry name" value="HATPase_dom"/>
</dbReference>
<feature type="domain" description="HAMP" evidence="12">
    <location>
        <begin position="100"/>
        <end position="152"/>
    </location>
</feature>
<accession>A0A6H2DJT6</accession>
<keyword evidence="4" id="KW-1003">Cell membrane</keyword>
<dbReference type="GO" id="GO:0005524">
    <property type="term" value="F:ATP binding"/>
    <property type="evidence" value="ECO:0007669"/>
    <property type="project" value="UniProtKB-KW"/>
</dbReference>
<dbReference type="GO" id="GO:0005886">
    <property type="term" value="C:plasma membrane"/>
    <property type="evidence" value="ECO:0007669"/>
    <property type="project" value="UniProtKB-SubCell"/>
</dbReference>
<keyword evidence="9" id="KW-0067">ATP-binding</keyword>
<dbReference type="SMART" id="SM00388">
    <property type="entry name" value="HisKA"/>
    <property type="match status" value="1"/>
</dbReference>
<evidence type="ECO:0000256" key="4">
    <source>
        <dbReference type="ARBA" id="ARBA00022475"/>
    </source>
</evidence>
<dbReference type="PANTHER" id="PTHR44936:SF10">
    <property type="entry name" value="SENSOR PROTEIN RSTB"/>
    <property type="match status" value="1"/>
</dbReference>
<comment type="subcellular location">
    <subcellularLocation>
        <location evidence="2">Cell membrane</location>
        <topology evidence="2">Multi-pass membrane protein</topology>
    </subcellularLocation>
</comment>
<evidence type="ECO:0000256" key="8">
    <source>
        <dbReference type="ARBA" id="ARBA00022777"/>
    </source>
</evidence>
<feature type="transmembrane region" description="Helical" evidence="10">
    <location>
        <begin position="80"/>
        <end position="102"/>
    </location>
</feature>
<dbReference type="AlphaFoldDB" id="A0A6H2DJT6"/>
<keyword evidence="14" id="KW-1185">Reference proteome</keyword>
<keyword evidence="10" id="KW-1133">Transmembrane helix</keyword>
<evidence type="ECO:0000256" key="10">
    <source>
        <dbReference type="SAM" id="Phobius"/>
    </source>
</evidence>
<evidence type="ECO:0000256" key="3">
    <source>
        <dbReference type="ARBA" id="ARBA00012438"/>
    </source>
</evidence>
<dbReference type="InterPro" id="IPR003660">
    <property type="entry name" value="HAMP_dom"/>
</dbReference>
<name>A0A6H2DJT6_9SPHN</name>
<dbReference type="InterPro" id="IPR036097">
    <property type="entry name" value="HisK_dim/P_sf"/>
</dbReference>
<evidence type="ECO:0000256" key="9">
    <source>
        <dbReference type="ARBA" id="ARBA00022840"/>
    </source>
</evidence>
<evidence type="ECO:0000259" key="12">
    <source>
        <dbReference type="PROSITE" id="PS50885"/>
    </source>
</evidence>
<dbReference type="Gene3D" id="3.30.565.10">
    <property type="entry name" value="Histidine kinase-like ATPase, C-terminal domain"/>
    <property type="match status" value="1"/>
</dbReference>
<dbReference type="CDD" id="cd00082">
    <property type="entry name" value="HisKA"/>
    <property type="match status" value="1"/>
</dbReference>
<evidence type="ECO:0000256" key="1">
    <source>
        <dbReference type="ARBA" id="ARBA00000085"/>
    </source>
</evidence>
<reference evidence="13 14" key="1">
    <citation type="submission" date="2020-04" db="EMBL/GenBank/DDBJ databases">
        <title>Genome sequence for Sphingorhabdus sp. strain M1.</title>
        <authorList>
            <person name="Park S.-J."/>
        </authorList>
    </citation>
    <scope>NUCLEOTIDE SEQUENCE [LARGE SCALE GENOMIC DNA]</scope>
    <source>
        <strain evidence="13 14">JK6</strain>
    </source>
</reference>
<dbReference type="GO" id="GO:0000155">
    <property type="term" value="F:phosphorelay sensor kinase activity"/>
    <property type="evidence" value="ECO:0007669"/>
    <property type="project" value="InterPro"/>
</dbReference>
<evidence type="ECO:0000256" key="7">
    <source>
        <dbReference type="ARBA" id="ARBA00022741"/>
    </source>
</evidence>
<dbReference type="PRINTS" id="PR00344">
    <property type="entry name" value="BCTRLSENSOR"/>
</dbReference>
<dbReference type="EMBL" id="CP051217">
    <property type="protein sequence ID" value="QJB68458.1"/>
    <property type="molecule type" value="Genomic_DNA"/>
</dbReference>
<dbReference type="Proteomes" id="UP000501600">
    <property type="component" value="Chromosome"/>
</dbReference>
<dbReference type="Pfam" id="PF00512">
    <property type="entry name" value="HisKA"/>
    <property type="match status" value="1"/>
</dbReference>
<dbReference type="Gene3D" id="1.10.287.130">
    <property type="match status" value="1"/>
</dbReference>
<dbReference type="KEGG" id="phao:HF685_03375"/>
<dbReference type="Pfam" id="PF02518">
    <property type="entry name" value="HATPase_c"/>
    <property type="match status" value="1"/>
</dbReference>
<evidence type="ECO:0000256" key="6">
    <source>
        <dbReference type="ARBA" id="ARBA00022679"/>
    </source>
</evidence>
<evidence type="ECO:0000259" key="11">
    <source>
        <dbReference type="PROSITE" id="PS50109"/>
    </source>
</evidence>
<proteinExistence type="predicted"/>
<dbReference type="InterPro" id="IPR005467">
    <property type="entry name" value="His_kinase_dom"/>
</dbReference>
<dbReference type="PROSITE" id="PS50885">
    <property type="entry name" value="HAMP"/>
    <property type="match status" value="1"/>
</dbReference>